<dbReference type="InterPro" id="IPR043502">
    <property type="entry name" value="DNA/RNA_pol_sf"/>
</dbReference>
<protein>
    <submittedName>
        <fullName evidence="2">DNA polymerase IV Pol IV domain protein</fullName>
        <ecNumber evidence="2">2.7.7.7</ecNumber>
    </submittedName>
</protein>
<organism evidence="2 3">
    <name type="scientific">Brucella grignonensis</name>
    <dbReference type="NCBI Taxonomy" id="94627"/>
    <lineage>
        <taxon>Bacteria</taxon>
        <taxon>Pseudomonadati</taxon>
        <taxon>Pseudomonadota</taxon>
        <taxon>Alphaproteobacteria</taxon>
        <taxon>Hyphomicrobiales</taxon>
        <taxon>Brucellaceae</taxon>
        <taxon>Brucella/Ochrobactrum group</taxon>
        <taxon>Brucella</taxon>
    </lineage>
</organism>
<evidence type="ECO:0000256" key="1">
    <source>
        <dbReference type="ARBA" id="ARBA00022763"/>
    </source>
</evidence>
<keyword evidence="2" id="KW-0808">Transferase</keyword>
<gene>
    <name evidence="2" type="ORF">CEV33_4589</name>
</gene>
<dbReference type="AlphaFoldDB" id="A0A256GG35"/>
<evidence type="ECO:0000313" key="2">
    <source>
        <dbReference type="EMBL" id="OYR25900.1"/>
    </source>
</evidence>
<dbReference type="GO" id="GO:0006281">
    <property type="term" value="P:DNA repair"/>
    <property type="evidence" value="ECO:0007669"/>
    <property type="project" value="TreeGrafter"/>
</dbReference>
<proteinExistence type="predicted"/>
<dbReference type="InterPro" id="IPR050356">
    <property type="entry name" value="SulA_CellDiv_inhibitor"/>
</dbReference>
<sequence length="170" mass="18284">MADPPDGLVIDTTGADHLHGGEDVMLSTIVQRFAASGVEARAAIADTWGAAHAGARFATRSTLVIPRGETAPHLRRLPIAALRLQPDIVTGLRTLGFDRVGDLLDQPREPLALRFGPEIGRRLDQALGNVGEPIEPFREAEIVEVRRVFAEPIGAAETIARYIAKIVEAL</sequence>
<feature type="non-terminal residue" evidence="2">
    <location>
        <position position="170"/>
    </location>
</feature>
<dbReference type="CDD" id="cd03468">
    <property type="entry name" value="PolY_like"/>
    <property type="match status" value="1"/>
</dbReference>
<dbReference type="SUPFAM" id="SSF56672">
    <property type="entry name" value="DNA/RNA polymerases"/>
    <property type="match status" value="1"/>
</dbReference>
<name>A0A256GG35_9HYPH</name>
<dbReference type="PANTHER" id="PTHR35369">
    <property type="entry name" value="BLR3025 PROTEIN-RELATED"/>
    <property type="match status" value="1"/>
</dbReference>
<keyword evidence="2" id="KW-0548">Nucleotidyltransferase</keyword>
<evidence type="ECO:0000313" key="3">
    <source>
        <dbReference type="Proteomes" id="UP000216478"/>
    </source>
</evidence>
<accession>A0A256GG35</accession>
<dbReference type="PANTHER" id="PTHR35369:SF2">
    <property type="entry name" value="BLR3025 PROTEIN"/>
    <property type="match status" value="1"/>
</dbReference>
<keyword evidence="1" id="KW-0227">DNA damage</keyword>
<keyword evidence="3" id="KW-1185">Reference proteome</keyword>
<dbReference type="GO" id="GO:0003887">
    <property type="term" value="F:DNA-directed DNA polymerase activity"/>
    <property type="evidence" value="ECO:0007669"/>
    <property type="project" value="UniProtKB-EC"/>
</dbReference>
<comment type="caution">
    <text evidence="2">The sequence shown here is derived from an EMBL/GenBank/DDBJ whole genome shotgun (WGS) entry which is preliminary data.</text>
</comment>
<reference evidence="2 3" key="1">
    <citation type="submission" date="2017-07" db="EMBL/GenBank/DDBJ databases">
        <title>Phylogenetic study on the rhizospheric bacterium Ochrobactrum sp. A44.</title>
        <authorList>
            <person name="Krzyzanowska D.M."/>
            <person name="Ossowicki A."/>
            <person name="Rajewska M."/>
            <person name="Maciag T."/>
            <person name="Kaczynski Z."/>
            <person name="Czerwicka M."/>
            <person name="Jafra S."/>
        </authorList>
    </citation>
    <scope>NUCLEOTIDE SEQUENCE [LARGE SCALE GENOMIC DNA]</scope>
    <source>
        <strain evidence="2 3">OgA9a</strain>
    </source>
</reference>
<dbReference type="EMBL" id="NNRL01000024">
    <property type="protein sequence ID" value="OYR25900.1"/>
    <property type="molecule type" value="Genomic_DNA"/>
</dbReference>
<dbReference type="EC" id="2.7.7.7" evidence="2"/>
<dbReference type="Proteomes" id="UP000216478">
    <property type="component" value="Unassembled WGS sequence"/>
</dbReference>